<dbReference type="PROSITE" id="PS50949">
    <property type="entry name" value="HTH_GNTR"/>
    <property type="match status" value="1"/>
</dbReference>
<dbReference type="PRINTS" id="PR00035">
    <property type="entry name" value="HTHGNTR"/>
</dbReference>
<accession>A0A918NGF9</accession>
<dbReference type="InterPro" id="IPR036388">
    <property type="entry name" value="WH-like_DNA-bd_sf"/>
</dbReference>
<organism evidence="8 9">
    <name type="scientific">Saccharospirillum salsuginis</name>
    <dbReference type="NCBI Taxonomy" id="418750"/>
    <lineage>
        <taxon>Bacteria</taxon>
        <taxon>Pseudomonadati</taxon>
        <taxon>Pseudomonadota</taxon>
        <taxon>Gammaproteobacteria</taxon>
        <taxon>Oceanospirillales</taxon>
        <taxon>Saccharospirillaceae</taxon>
        <taxon>Saccharospirillum</taxon>
    </lineage>
</organism>
<comment type="function">
    <text evidence="5">Transcriptional repressor for the pyruvate dehydrogenase complex genes aceEF and lpd.</text>
</comment>
<proteinExistence type="predicted"/>
<dbReference type="SUPFAM" id="SSF46785">
    <property type="entry name" value="Winged helix' DNA-binding domain"/>
    <property type="match status" value="1"/>
</dbReference>
<feature type="domain" description="HTH gntR-type" evidence="7">
    <location>
        <begin position="7"/>
        <end position="75"/>
    </location>
</feature>
<gene>
    <name evidence="8" type="ORF">GCM10007392_36340</name>
</gene>
<dbReference type="InterPro" id="IPR011711">
    <property type="entry name" value="GntR_C"/>
</dbReference>
<evidence type="ECO:0000256" key="2">
    <source>
        <dbReference type="ARBA" id="ARBA00023015"/>
    </source>
</evidence>
<name>A0A918NGF9_9GAMM</name>
<dbReference type="Gene3D" id="1.20.120.530">
    <property type="entry name" value="GntR ligand-binding domain-like"/>
    <property type="match status" value="1"/>
</dbReference>
<keyword evidence="2" id="KW-0805">Transcription regulation</keyword>
<dbReference type="GO" id="GO:0003700">
    <property type="term" value="F:DNA-binding transcription factor activity"/>
    <property type="evidence" value="ECO:0007669"/>
    <property type="project" value="InterPro"/>
</dbReference>
<protein>
    <recommendedName>
        <fullName evidence="6">Pyruvate dehydrogenase complex repressor</fullName>
    </recommendedName>
</protein>
<dbReference type="CDD" id="cd07377">
    <property type="entry name" value="WHTH_GntR"/>
    <property type="match status" value="1"/>
</dbReference>
<dbReference type="AlphaFoldDB" id="A0A918NGF9"/>
<comment type="caution">
    <text evidence="8">The sequence shown here is derived from an EMBL/GenBank/DDBJ whole genome shotgun (WGS) entry which is preliminary data.</text>
</comment>
<evidence type="ECO:0000256" key="5">
    <source>
        <dbReference type="ARBA" id="ARBA00037357"/>
    </source>
</evidence>
<evidence type="ECO:0000313" key="9">
    <source>
        <dbReference type="Proteomes" id="UP000626148"/>
    </source>
</evidence>
<evidence type="ECO:0000256" key="6">
    <source>
        <dbReference type="ARBA" id="ARBA00039592"/>
    </source>
</evidence>
<dbReference type="SMART" id="SM00345">
    <property type="entry name" value="HTH_GNTR"/>
    <property type="match status" value="1"/>
</dbReference>
<keyword evidence="4" id="KW-0804">Transcription</keyword>
<dbReference type="Pfam" id="PF07729">
    <property type="entry name" value="FCD"/>
    <property type="match status" value="1"/>
</dbReference>
<reference evidence="8" key="2">
    <citation type="submission" date="2020-09" db="EMBL/GenBank/DDBJ databases">
        <authorList>
            <person name="Sun Q."/>
            <person name="Kim S."/>
        </authorList>
    </citation>
    <scope>NUCLEOTIDE SEQUENCE</scope>
    <source>
        <strain evidence="8">KCTC 22169</strain>
    </source>
</reference>
<keyword evidence="1" id="KW-0678">Repressor</keyword>
<dbReference type="RefSeq" id="WP_189611323.1">
    <property type="nucleotide sequence ID" value="NZ_BMXR01000009.1"/>
</dbReference>
<dbReference type="InterPro" id="IPR008920">
    <property type="entry name" value="TF_FadR/GntR_C"/>
</dbReference>
<dbReference type="PANTHER" id="PTHR43537">
    <property type="entry name" value="TRANSCRIPTIONAL REGULATOR, GNTR FAMILY"/>
    <property type="match status" value="1"/>
</dbReference>
<keyword evidence="3" id="KW-0238">DNA-binding</keyword>
<dbReference type="Proteomes" id="UP000626148">
    <property type="component" value="Unassembled WGS sequence"/>
</dbReference>
<reference evidence="8" key="1">
    <citation type="journal article" date="2014" name="Int. J. Syst. Evol. Microbiol.">
        <title>Complete genome sequence of Corynebacterium casei LMG S-19264T (=DSM 44701T), isolated from a smear-ripened cheese.</title>
        <authorList>
            <consortium name="US DOE Joint Genome Institute (JGI-PGF)"/>
            <person name="Walter F."/>
            <person name="Albersmeier A."/>
            <person name="Kalinowski J."/>
            <person name="Ruckert C."/>
        </authorList>
    </citation>
    <scope>NUCLEOTIDE SEQUENCE</scope>
    <source>
        <strain evidence="8">KCTC 22169</strain>
    </source>
</reference>
<evidence type="ECO:0000256" key="3">
    <source>
        <dbReference type="ARBA" id="ARBA00023125"/>
    </source>
</evidence>
<dbReference type="InterPro" id="IPR000524">
    <property type="entry name" value="Tscrpt_reg_HTH_GntR"/>
</dbReference>
<dbReference type="InterPro" id="IPR036390">
    <property type="entry name" value="WH_DNA-bd_sf"/>
</dbReference>
<dbReference type="Gene3D" id="1.10.10.10">
    <property type="entry name" value="Winged helix-like DNA-binding domain superfamily/Winged helix DNA-binding domain"/>
    <property type="match status" value="1"/>
</dbReference>
<dbReference type="EMBL" id="BMXR01000009">
    <property type="protein sequence ID" value="GGX65203.1"/>
    <property type="molecule type" value="Genomic_DNA"/>
</dbReference>
<evidence type="ECO:0000259" key="7">
    <source>
        <dbReference type="PROSITE" id="PS50949"/>
    </source>
</evidence>
<dbReference type="Pfam" id="PF00392">
    <property type="entry name" value="GntR"/>
    <property type="match status" value="1"/>
</dbReference>
<evidence type="ECO:0000313" key="8">
    <source>
        <dbReference type="EMBL" id="GGX65203.1"/>
    </source>
</evidence>
<dbReference type="GO" id="GO:0003677">
    <property type="term" value="F:DNA binding"/>
    <property type="evidence" value="ECO:0007669"/>
    <property type="project" value="UniProtKB-KW"/>
</dbReference>
<dbReference type="SUPFAM" id="SSF48008">
    <property type="entry name" value="GntR ligand-binding domain-like"/>
    <property type="match status" value="1"/>
</dbReference>
<sequence length="249" mass="27108">MAGVRQQRMSDRVVEELERAIVEGIYPARERLPPERALAAELGVSRPTLREALNKLAVRGLIESRQGGGHRVKASLGSAFSDPLLELLGKHEGFEYDILEYRQALEGMAAGFAAERATQEDRARLTACFERIERAHASGDAGQEAEADAAFHLCIAEASHNVVLLHNMKALFQLLSASIADSIFTFAGQGERGVSLLAQHRALLEGILAGDAAASRSASDHHLGYVAQCLSESRRADERKVRSRRRSGV</sequence>
<dbReference type="SMART" id="SM00895">
    <property type="entry name" value="FCD"/>
    <property type="match status" value="1"/>
</dbReference>
<keyword evidence="9" id="KW-1185">Reference proteome</keyword>
<evidence type="ECO:0000256" key="4">
    <source>
        <dbReference type="ARBA" id="ARBA00023163"/>
    </source>
</evidence>
<dbReference type="PANTHER" id="PTHR43537:SF34">
    <property type="entry name" value="PYRUVATE DEHYDROGENASE COMPLEX REPRESSOR"/>
    <property type="match status" value="1"/>
</dbReference>
<evidence type="ECO:0000256" key="1">
    <source>
        <dbReference type="ARBA" id="ARBA00022491"/>
    </source>
</evidence>